<reference evidence="1 2" key="1">
    <citation type="submission" date="2019-02" db="EMBL/GenBank/DDBJ databases">
        <title>Deep-cultivation of Planctomycetes and their phenomic and genomic characterization uncovers novel biology.</title>
        <authorList>
            <person name="Wiegand S."/>
            <person name="Jogler M."/>
            <person name="Boedeker C."/>
            <person name="Pinto D."/>
            <person name="Vollmers J."/>
            <person name="Rivas-Marin E."/>
            <person name="Kohn T."/>
            <person name="Peeters S.H."/>
            <person name="Heuer A."/>
            <person name="Rast P."/>
            <person name="Oberbeckmann S."/>
            <person name="Bunk B."/>
            <person name="Jeske O."/>
            <person name="Meyerdierks A."/>
            <person name="Storesund J.E."/>
            <person name="Kallscheuer N."/>
            <person name="Luecker S."/>
            <person name="Lage O.M."/>
            <person name="Pohl T."/>
            <person name="Merkel B.J."/>
            <person name="Hornburger P."/>
            <person name="Mueller R.-W."/>
            <person name="Bruemmer F."/>
            <person name="Labrenz M."/>
            <person name="Spormann A.M."/>
            <person name="Op den Camp H."/>
            <person name="Overmann J."/>
            <person name="Amann R."/>
            <person name="Jetten M.S.M."/>
            <person name="Mascher T."/>
            <person name="Medema M.H."/>
            <person name="Devos D.P."/>
            <person name="Kaster A.-K."/>
            <person name="Ovreas L."/>
            <person name="Rohde M."/>
            <person name="Galperin M.Y."/>
            <person name="Jogler C."/>
        </authorList>
    </citation>
    <scope>NUCLEOTIDE SEQUENCE [LARGE SCALE GENOMIC DNA]</scope>
    <source>
        <strain evidence="1 2">V22</strain>
    </source>
</reference>
<accession>A0A517TEH8</accession>
<sequence length="97" mass="10941">MVENVQTGNISVNLLRSLRLRSKFLKVLLTLLNRVSDIVHESMGGSDPQQLQLLIVISRMTAYAQCESAIVEKLKIAGEKMPFVIGIERTYWFVAGY</sequence>
<proteinExistence type="predicted"/>
<dbReference type="Proteomes" id="UP000319976">
    <property type="component" value="Chromosome"/>
</dbReference>
<name>A0A517TEH8_9PLAN</name>
<evidence type="ECO:0000313" key="1">
    <source>
        <dbReference type="EMBL" id="QDT66777.1"/>
    </source>
</evidence>
<protein>
    <submittedName>
        <fullName evidence="1">Uncharacterized protein</fullName>
    </submittedName>
</protein>
<dbReference type="AlphaFoldDB" id="A0A517TEH8"/>
<keyword evidence="2" id="KW-1185">Reference proteome</keyword>
<organism evidence="1 2">
    <name type="scientific">Calycomorphotria hydatis</name>
    <dbReference type="NCBI Taxonomy" id="2528027"/>
    <lineage>
        <taxon>Bacteria</taxon>
        <taxon>Pseudomonadati</taxon>
        <taxon>Planctomycetota</taxon>
        <taxon>Planctomycetia</taxon>
        <taxon>Planctomycetales</taxon>
        <taxon>Planctomycetaceae</taxon>
        <taxon>Calycomorphotria</taxon>
    </lineage>
</organism>
<dbReference type="EMBL" id="CP036316">
    <property type="protein sequence ID" value="QDT66777.1"/>
    <property type="molecule type" value="Genomic_DNA"/>
</dbReference>
<gene>
    <name evidence="1" type="ORF">V22_40480</name>
</gene>
<dbReference type="KEGG" id="chya:V22_40480"/>
<evidence type="ECO:0000313" key="2">
    <source>
        <dbReference type="Proteomes" id="UP000319976"/>
    </source>
</evidence>